<dbReference type="Proteomes" id="UP000444174">
    <property type="component" value="Unassembled WGS sequence"/>
</dbReference>
<dbReference type="AlphaFoldDB" id="A0A843YHD0"/>
<comment type="caution">
    <text evidence="1">The sequence shown here is derived from an EMBL/GenBank/DDBJ whole genome shotgun (WGS) entry which is preliminary data.</text>
</comment>
<proteinExistence type="predicted"/>
<organism evidence="1 2">
    <name type="scientific">Tritonibacter litoralis</name>
    <dbReference type="NCBI Taxonomy" id="2662264"/>
    <lineage>
        <taxon>Bacteria</taxon>
        <taxon>Pseudomonadati</taxon>
        <taxon>Pseudomonadota</taxon>
        <taxon>Alphaproteobacteria</taxon>
        <taxon>Rhodobacterales</taxon>
        <taxon>Paracoccaceae</taxon>
        <taxon>Tritonibacter</taxon>
    </lineage>
</organism>
<accession>A0A843YHD0</accession>
<keyword evidence="2" id="KW-1185">Reference proteome</keyword>
<dbReference type="EMBL" id="WIBF01000004">
    <property type="protein sequence ID" value="MQQ08653.1"/>
    <property type="molecule type" value="Genomic_DNA"/>
</dbReference>
<name>A0A843YHD0_9RHOB</name>
<protein>
    <submittedName>
        <fullName evidence="1">Uncharacterized protein</fullName>
    </submittedName>
</protein>
<gene>
    <name evidence="1" type="ORF">GFB49_09335</name>
</gene>
<evidence type="ECO:0000313" key="1">
    <source>
        <dbReference type="EMBL" id="MQQ08653.1"/>
    </source>
</evidence>
<dbReference type="RefSeq" id="WP_153215582.1">
    <property type="nucleotide sequence ID" value="NZ_WIBF01000004.1"/>
</dbReference>
<sequence>MTTYVPKAVQEALDAARIENLRKKSRLRVETDGQFFPVLRLWEDGFSVDTETVPQLRGRVDLFDGARQLSQCLIVASEEEGGEMRYEFKRSTAASEQAPLDFYQAPDAPVGLIESSTE</sequence>
<evidence type="ECO:0000313" key="2">
    <source>
        <dbReference type="Proteomes" id="UP000444174"/>
    </source>
</evidence>
<reference evidence="1 2" key="1">
    <citation type="submission" date="2019-10" db="EMBL/GenBank/DDBJ databases">
        <title>Epibacterium sp. nov., isolated from seawater.</title>
        <authorList>
            <person name="Zhang X."/>
            <person name="Li N."/>
        </authorList>
    </citation>
    <scope>NUCLEOTIDE SEQUENCE [LARGE SCALE GENOMIC DNA]</scope>
    <source>
        <strain evidence="1 2">SM1979</strain>
    </source>
</reference>